<feature type="region of interest" description="Disordered" evidence="2">
    <location>
        <begin position="42"/>
        <end position="76"/>
    </location>
</feature>
<dbReference type="EMBL" id="PDXD01000186">
    <property type="protein sequence ID" value="RYN56239.1"/>
    <property type="molecule type" value="Genomic_DNA"/>
</dbReference>
<evidence type="ECO:0000313" key="3">
    <source>
        <dbReference type="EMBL" id="RYN56239.1"/>
    </source>
</evidence>
<accession>A0A4Q4MPH3</accession>
<comment type="caution">
    <text evidence="3">The sequence shown here is derived from an EMBL/GenBank/DDBJ whole genome shotgun (WGS) entry which is preliminary data.</text>
</comment>
<name>A0A4Q4MPH3_ALTAL</name>
<dbReference type="Proteomes" id="UP000291422">
    <property type="component" value="Unassembled WGS sequence"/>
</dbReference>
<sequence length="226" mass="26012">MDTQECSPHSCDSAEDAAAILVQIRFLGLDDEKKKSQIGEIETAGDRKIMESRPGIRIEESPQRISQEPTQQISPLQDFPSRRSMKLERMVQHSQSRHERVNRNESRVKAGSGSNGKRNTRECGRIQKYKPSELTSSNLNFLTPKSSEEQSRHFETRGNMYRSALEDSEQNRKALRVENVCLKVEIASYQDEINTLRRNKRRLLEIIKKGIAHEQPYTISIRESKA</sequence>
<gene>
    <name evidence="3" type="ORF">AA0117_g13265</name>
</gene>
<organism evidence="3 4">
    <name type="scientific">Alternaria alternata</name>
    <name type="common">Alternaria rot fungus</name>
    <name type="synonym">Torula alternata</name>
    <dbReference type="NCBI Taxonomy" id="5599"/>
    <lineage>
        <taxon>Eukaryota</taxon>
        <taxon>Fungi</taxon>
        <taxon>Dikarya</taxon>
        <taxon>Ascomycota</taxon>
        <taxon>Pezizomycotina</taxon>
        <taxon>Dothideomycetes</taxon>
        <taxon>Pleosporomycetidae</taxon>
        <taxon>Pleosporales</taxon>
        <taxon>Pleosporineae</taxon>
        <taxon>Pleosporaceae</taxon>
        <taxon>Alternaria</taxon>
        <taxon>Alternaria sect. Alternaria</taxon>
        <taxon>Alternaria alternata complex</taxon>
    </lineage>
</organism>
<evidence type="ECO:0000256" key="2">
    <source>
        <dbReference type="SAM" id="MobiDB-lite"/>
    </source>
</evidence>
<keyword evidence="1" id="KW-0175">Coiled coil</keyword>
<evidence type="ECO:0000256" key="1">
    <source>
        <dbReference type="SAM" id="Coils"/>
    </source>
</evidence>
<feature type="compositionally biased region" description="Basic and acidic residues" evidence="2">
    <location>
        <begin position="92"/>
        <end position="108"/>
    </location>
</feature>
<feature type="compositionally biased region" description="Basic and acidic residues" evidence="2">
    <location>
        <begin position="44"/>
        <end position="62"/>
    </location>
</feature>
<feature type="region of interest" description="Disordered" evidence="2">
    <location>
        <begin position="92"/>
        <end position="120"/>
    </location>
</feature>
<dbReference type="AlphaFoldDB" id="A0A4Q4MPH3"/>
<protein>
    <submittedName>
        <fullName evidence="3">Uncharacterized protein</fullName>
    </submittedName>
</protein>
<proteinExistence type="predicted"/>
<evidence type="ECO:0000313" key="4">
    <source>
        <dbReference type="Proteomes" id="UP000291422"/>
    </source>
</evidence>
<reference evidence="4" key="1">
    <citation type="journal article" date="2019" name="bioRxiv">
        <title>Genomics, evolutionary history and diagnostics of the Alternaria alternata species group including apple and Asian pear pathotypes.</title>
        <authorList>
            <person name="Armitage A.D."/>
            <person name="Cockerton H.M."/>
            <person name="Sreenivasaprasad S."/>
            <person name="Woodhall J.W."/>
            <person name="Lane C.R."/>
            <person name="Harrison R.J."/>
            <person name="Clarkson J.P."/>
        </authorList>
    </citation>
    <scope>NUCLEOTIDE SEQUENCE [LARGE SCALE GENOMIC DNA]</scope>
    <source>
        <strain evidence="4">FERA 1177</strain>
    </source>
</reference>
<feature type="coiled-coil region" evidence="1">
    <location>
        <begin position="165"/>
        <end position="206"/>
    </location>
</feature>
<feature type="compositionally biased region" description="Polar residues" evidence="2">
    <location>
        <begin position="63"/>
        <end position="75"/>
    </location>
</feature>